<name>A0ABW1A5X1_9ACTN</name>
<comment type="caution">
    <text evidence="2">The sequence shown here is derived from an EMBL/GenBank/DDBJ whole genome shotgun (WGS) entry which is preliminary data.</text>
</comment>
<dbReference type="Pfam" id="PF05893">
    <property type="entry name" value="LuxC"/>
    <property type="match status" value="1"/>
</dbReference>
<accession>A0ABW1A5X1</accession>
<evidence type="ECO:0000313" key="2">
    <source>
        <dbReference type="EMBL" id="MFC5750859.1"/>
    </source>
</evidence>
<dbReference type="InterPro" id="IPR016161">
    <property type="entry name" value="Ald_DH/histidinol_DH"/>
</dbReference>
<dbReference type="InterPro" id="IPR008670">
    <property type="entry name" value="CoA_reduct_LuxC"/>
</dbReference>
<dbReference type="SUPFAM" id="SSF53720">
    <property type="entry name" value="ALDH-like"/>
    <property type="match status" value="1"/>
</dbReference>
<sequence length="491" mass="54012">MSRTAAPETATSVLDIPIVIRGRVIEPGDDAIVFGGRGGAAFRQADPRRYARELVLASPGDLKDLYDTPIDEIIDFLAELGGRLTLDNPLMRKAFDLALEAGDMTEPVLRPIYEQFPRMFDRDRLGAQIDAKVGKDYLDGWVEQGGPGRSLVRIRAVGTRQLHIIAGNVPVTAGITIVRGALTKGDTLVKTPSNDPFTAAAIIRTMVELDPDHPVTRHFAVAYWKGGDAEVERQVITPNRIEKLTAWGGTASMTHIQKYLVPGIELIAMNPKLSISIIGREALEGEEARDRAALGVARMAGHMNQTACASTRVVYVECTDDEDDLALLEDFGHAVHRAFLALPPHESTAPKRPAPDLEEELRAIALDEEFYRVIGDTSSAGVVISRTADEPVEFARQLGNRIVNLVPVPDITKVPRWVSEETQTVGIFPESLRRRLRDGLALHGVQRTQPIDRSMQMNDLDPSQTVRLPHDGTEPFRRSVRWVVDTSAEAV</sequence>
<dbReference type="EMBL" id="JBHSON010000059">
    <property type="protein sequence ID" value="MFC5750859.1"/>
    <property type="molecule type" value="Genomic_DNA"/>
</dbReference>
<keyword evidence="1" id="KW-0521">NADP</keyword>
<dbReference type="RefSeq" id="WP_378286665.1">
    <property type="nucleotide sequence ID" value="NZ_JBHSON010000059.1"/>
</dbReference>
<reference evidence="3" key="1">
    <citation type="journal article" date="2019" name="Int. J. Syst. Evol. Microbiol.">
        <title>The Global Catalogue of Microorganisms (GCM) 10K type strain sequencing project: providing services to taxonomists for standard genome sequencing and annotation.</title>
        <authorList>
            <consortium name="The Broad Institute Genomics Platform"/>
            <consortium name="The Broad Institute Genome Sequencing Center for Infectious Disease"/>
            <person name="Wu L."/>
            <person name="Ma J."/>
        </authorList>
    </citation>
    <scope>NUCLEOTIDE SEQUENCE [LARGE SCALE GENOMIC DNA]</scope>
    <source>
        <strain evidence="3">KCTC 42087</strain>
    </source>
</reference>
<organism evidence="2 3">
    <name type="scientific">Actinomadura rugatobispora</name>
    <dbReference type="NCBI Taxonomy" id="1994"/>
    <lineage>
        <taxon>Bacteria</taxon>
        <taxon>Bacillati</taxon>
        <taxon>Actinomycetota</taxon>
        <taxon>Actinomycetes</taxon>
        <taxon>Streptosporangiales</taxon>
        <taxon>Thermomonosporaceae</taxon>
        <taxon>Actinomadura</taxon>
    </lineage>
</organism>
<evidence type="ECO:0000313" key="3">
    <source>
        <dbReference type="Proteomes" id="UP001596074"/>
    </source>
</evidence>
<dbReference type="Proteomes" id="UP001596074">
    <property type="component" value="Unassembled WGS sequence"/>
</dbReference>
<proteinExistence type="predicted"/>
<gene>
    <name evidence="2" type="ORF">ACFPZN_35020</name>
</gene>
<protein>
    <submittedName>
        <fullName evidence="2">Acyl-CoA reductase</fullName>
    </submittedName>
</protein>
<evidence type="ECO:0000256" key="1">
    <source>
        <dbReference type="ARBA" id="ARBA00022857"/>
    </source>
</evidence>
<keyword evidence="3" id="KW-1185">Reference proteome</keyword>